<keyword evidence="1" id="KW-0812">Transmembrane</keyword>
<dbReference type="AlphaFoldDB" id="A0A0F9FUU3"/>
<keyword evidence="1" id="KW-1133">Transmembrane helix</keyword>
<dbReference type="InterPro" id="IPR022249">
    <property type="entry name" value="DUF3772"/>
</dbReference>
<dbReference type="Pfam" id="PF12607">
    <property type="entry name" value="DUF3772"/>
    <property type="match status" value="1"/>
</dbReference>
<sequence length="342" mass="36857">MSMMTRWPRAAVASLVLAIHVGLAPSLYAQDAQTQTDPVATVAEATETGGTISEAETPLADSPEWAALADRAETVIEAGDSSDLALSQLREELVRFRETFATAQDTNRTRIATLNSQIAALGPVPEEGAAPEPDQIAARREELNAQLARLQAPGLRAEEAYNRADGLIGEIDGVIRERQTDALFLQGPSPLNPTLWGGAWTTFSGSLIDLTREVTTAIDSASQQDRLKQRLPQIFFFLAIAFALVLRGRYWMDRLTQTIASGRRFQGTEAAVFAASLGQVVVPVLGMIALRQALVATDVLGLRGQILADALPLVGLIVFGGLWLGGRLYPRNEDIVTPMDLN</sequence>
<reference evidence="3" key="1">
    <citation type="journal article" date="2015" name="Nature">
        <title>Complex archaea that bridge the gap between prokaryotes and eukaryotes.</title>
        <authorList>
            <person name="Spang A."/>
            <person name="Saw J.H."/>
            <person name="Jorgensen S.L."/>
            <person name="Zaremba-Niedzwiedzka K."/>
            <person name="Martijn J."/>
            <person name="Lind A.E."/>
            <person name="van Eijk R."/>
            <person name="Schleper C."/>
            <person name="Guy L."/>
            <person name="Ettema T.J."/>
        </authorList>
    </citation>
    <scope>NUCLEOTIDE SEQUENCE</scope>
</reference>
<evidence type="ECO:0000259" key="2">
    <source>
        <dbReference type="Pfam" id="PF12607"/>
    </source>
</evidence>
<organism evidence="3">
    <name type="scientific">marine sediment metagenome</name>
    <dbReference type="NCBI Taxonomy" id="412755"/>
    <lineage>
        <taxon>unclassified sequences</taxon>
        <taxon>metagenomes</taxon>
        <taxon>ecological metagenomes</taxon>
    </lineage>
</organism>
<gene>
    <name evidence="3" type="ORF">LCGC14_2198590</name>
</gene>
<evidence type="ECO:0000313" key="3">
    <source>
        <dbReference type="EMBL" id="KKL61110.1"/>
    </source>
</evidence>
<proteinExistence type="predicted"/>
<comment type="caution">
    <text evidence="3">The sequence shown here is derived from an EMBL/GenBank/DDBJ whole genome shotgun (WGS) entry which is preliminary data.</text>
</comment>
<protein>
    <recommendedName>
        <fullName evidence="2">DUF3772 domain-containing protein</fullName>
    </recommendedName>
</protein>
<name>A0A0F9FUU3_9ZZZZ</name>
<keyword evidence="1" id="KW-0472">Membrane</keyword>
<dbReference type="EMBL" id="LAZR01028919">
    <property type="protein sequence ID" value="KKL61110.1"/>
    <property type="molecule type" value="Genomic_DNA"/>
</dbReference>
<feature type="transmembrane region" description="Helical" evidence="1">
    <location>
        <begin position="270"/>
        <end position="290"/>
    </location>
</feature>
<evidence type="ECO:0000256" key="1">
    <source>
        <dbReference type="SAM" id="Phobius"/>
    </source>
</evidence>
<feature type="transmembrane region" description="Helical" evidence="1">
    <location>
        <begin position="310"/>
        <end position="329"/>
    </location>
</feature>
<accession>A0A0F9FUU3</accession>
<feature type="domain" description="DUF3772" evidence="2">
    <location>
        <begin position="156"/>
        <end position="214"/>
    </location>
</feature>
<feature type="non-terminal residue" evidence="3">
    <location>
        <position position="342"/>
    </location>
</feature>
<feature type="transmembrane region" description="Helical" evidence="1">
    <location>
        <begin position="231"/>
        <end position="250"/>
    </location>
</feature>